<keyword evidence="2" id="KW-0175">Coiled coil</keyword>
<dbReference type="InterPro" id="IPR000330">
    <property type="entry name" value="SNF2_N"/>
</dbReference>
<dbReference type="CDD" id="cd18793">
    <property type="entry name" value="SF2_C_SNF"/>
    <property type="match status" value="1"/>
</dbReference>
<evidence type="ECO:0000256" key="1">
    <source>
        <dbReference type="ARBA" id="ARBA00022801"/>
    </source>
</evidence>
<gene>
    <name evidence="6" type="ORF">G5B17_01535</name>
</gene>
<organism evidence="6 7">
    <name type="scientific">Blautia faecis</name>
    <dbReference type="NCBI Taxonomy" id="871665"/>
    <lineage>
        <taxon>Bacteria</taxon>
        <taxon>Bacillati</taxon>
        <taxon>Bacillota</taxon>
        <taxon>Clostridia</taxon>
        <taxon>Lachnospirales</taxon>
        <taxon>Lachnospiraceae</taxon>
        <taxon>Blautia</taxon>
    </lineage>
</organism>
<dbReference type="Proteomes" id="UP001644719">
    <property type="component" value="Unassembled WGS sequence"/>
</dbReference>
<sequence length="1190" mass="137225">MPTNCPNCWTACFPRTKTTKKNHKKEAKQMKNSPTEVKKKETEERKRQEELEKQKRNETYQLLGGSQNDSDADDDSSLDGNIQQLENYSYFDGDKILESLKLAPKDRKNGEAIYRQQKMNVTDISCGYDRMNGQRLGQIEATFQTGRDIFGVTLLFSHEEVTYARCGCPECHRKYWGWYSDNSRCQYTAALAFYIRDYVNHSNFSDATDMNGDYLLNSYRRGQLKNDQKETPAHVSAGVSLVPRLTQNDNKLSVSFKVGTSKMFVVKKLDDFCRQVRNGETVQYGTSTQISHKTQDFTEESRKWIRYIDRIVREEEQFVDKIQNSGIYLPKKFNVGNSLDLFGWRLDSFYDNICNDKIDFEDKTPDAARKKAQLHCKTGNPRISIRILDASKDKKQFDGVTVKGYIPELFQGMDSSYFIQDDSFCKTEPAFMEKVRPLTALSRNGEFHFQMGRNTLSNFYHNVLPQLQEVADITEENPEKFRQYLTPEAHFVFYLDMENDNVICKVSAFYGKREFSVGKLLLHEDISPDQQFRDFPLENSVLDQTMEWLPYYDPDFDVLHCNHDEELSYQIMESGTAALMELGEVRCTNRFRSRHTLKTVKVSVGVSVSGGLLDLNISTDDISSQELLDILKSYQLKKKYYKLKSGEFVNLQEQNLEMLAELMKTLHLTPKEFVKGKMHIPAYRTLYLDQMLESNENIYANRDRHFREIVKGFKTINDADFEEPESLSRIMRKYQKNGYKWLRTLEAWKFGGILADDMGLGKTLQVIAVLLAAKLEGKTGTSLVVAPAALVFNWGEELARFAPQLKVSLIAGSQSERQAKLQTYSDFDVLVTSYDLLKRDIDQYEEKEFLYQIIDEAQYIKNHTTAAAKSVKVIHSQTRYALTGTPIENRLSELWSIFDYLMPGFLYGYDSFKKKFETPIVKNDDESAMTRLQKMVSSFILRRLKEDVLKDLPEKLEEVRYVKFEDAQQKLYDAQVVHMKEKIAQQDEGEFNKSKLWILAELTKLRQICCSPSLCFENYRGESAKAESCMQLIQSAIDGGHRMLLFSQFTSMLALLQAALEKEGIPYYIITGETSKQKRQELVKQFNSDTTPVFLISLKAGGVGLNLTGADVVIHYDPWWNQAVQNQATDRAHRIGQTKKVTVYKLIARNTIEEKIQKLQEAKQDLAEQIISGDMGQLSGMSREDILELL</sequence>
<protein>
    <submittedName>
        <fullName evidence="6">DEAD/DEAH box helicase family protein</fullName>
    </submittedName>
</protein>
<keyword evidence="6" id="KW-0347">Helicase</keyword>
<reference evidence="6 7" key="1">
    <citation type="journal article" date="2020" name="Cell Host Microbe">
        <title>Functional and Genomic Variation between Human-Derived Isolates of Lachnospiraceae Reveals Inter- and Intra-Species Diversity.</title>
        <authorList>
            <person name="Sorbara M.T."/>
            <person name="Littmann E.R."/>
            <person name="Fontana E."/>
            <person name="Moody T.U."/>
            <person name="Kohout C.E."/>
            <person name="Gjonbalaj M."/>
            <person name="Eaton V."/>
            <person name="Seok R."/>
            <person name="Leiner I.M."/>
            <person name="Pamer E.G."/>
        </authorList>
    </citation>
    <scope>NUCLEOTIDE SEQUENCE [LARGE SCALE GENOMIC DNA]</scope>
    <source>
        <strain evidence="6 7">MSK.17.74</strain>
    </source>
</reference>
<proteinExistence type="predicted"/>
<dbReference type="InterPro" id="IPR038718">
    <property type="entry name" value="SNF2-like_sf"/>
</dbReference>
<dbReference type="InterPro" id="IPR013663">
    <property type="entry name" value="Helicase_SWF/SNF/SWI_bac"/>
</dbReference>
<dbReference type="GO" id="GO:0004386">
    <property type="term" value="F:helicase activity"/>
    <property type="evidence" value="ECO:0007669"/>
    <property type="project" value="UniProtKB-KW"/>
</dbReference>
<evidence type="ECO:0000313" key="6">
    <source>
        <dbReference type="EMBL" id="NSG84143.1"/>
    </source>
</evidence>
<dbReference type="Gene3D" id="3.40.50.10810">
    <property type="entry name" value="Tandem AAA-ATPase domain"/>
    <property type="match status" value="1"/>
</dbReference>
<dbReference type="Pfam" id="PF08455">
    <property type="entry name" value="SNF2_assoc"/>
    <property type="match status" value="1"/>
</dbReference>
<evidence type="ECO:0000259" key="5">
    <source>
        <dbReference type="PROSITE" id="PS51194"/>
    </source>
</evidence>
<dbReference type="Pfam" id="PF00176">
    <property type="entry name" value="SNF2-rel_dom"/>
    <property type="match status" value="1"/>
</dbReference>
<feature type="compositionally biased region" description="Basic and acidic residues" evidence="3">
    <location>
        <begin position="36"/>
        <end position="58"/>
    </location>
</feature>
<dbReference type="SMART" id="SM00490">
    <property type="entry name" value="HELICc"/>
    <property type="match status" value="1"/>
</dbReference>
<feature type="compositionally biased region" description="Basic residues" evidence="3">
    <location>
        <begin position="17"/>
        <end position="26"/>
    </location>
</feature>
<comment type="caution">
    <text evidence="6">The sequence shown here is derived from an EMBL/GenBank/DDBJ whole genome shotgun (WGS) entry which is preliminary data.</text>
</comment>
<dbReference type="InterPro" id="IPR001650">
    <property type="entry name" value="Helicase_C-like"/>
</dbReference>
<dbReference type="InterPro" id="IPR014001">
    <property type="entry name" value="Helicase_ATP-bd"/>
</dbReference>
<feature type="region of interest" description="Disordered" evidence="3">
    <location>
        <begin position="16"/>
        <end position="79"/>
    </location>
</feature>
<accession>A0ABX2H4G1</accession>
<feature type="domain" description="Helicase C-terminal" evidence="5">
    <location>
        <begin position="1031"/>
        <end position="1187"/>
    </location>
</feature>
<dbReference type="SMART" id="SM00487">
    <property type="entry name" value="DEXDc"/>
    <property type="match status" value="1"/>
</dbReference>
<evidence type="ECO:0000256" key="2">
    <source>
        <dbReference type="SAM" id="Coils"/>
    </source>
</evidence>
<dbReference type="Gene3D" id="3.40.50.300">
    <property type="entry name" value="P-loop containing nucleotide triphosphate hydrolases"/>
    <property type="match status" value="1"/>
</dbReference>
<feature type="domain" description="Helicase ATP-binding" evidence="4">
    <location>
        <begin position="743"/>
        <end position="904"/>
    </location>
</feature>
<name>A0ABX2H4G1_9FIRM</name>
<evidence type="ECO:0000256" key="3">
    <source>
        <dbReference type="SAM" id="MobiDB-lite"/>
    </source>
</evidence>
<dbReference type="InterPro" id="IPR027417">
    <property type="entry name" value="P-loop_NTPase"/>
</dbReference>
<dbReference type="PROSITE" id="PS51192">
    <property type="entry name" value="HELICASE_ATP_BIND_1"/>
    <property type="match status" value="1"/>
</dbReference>
<dbReference type="CDD" id="cd18012">
    <property type="entry name" value="DEXQc_arch_SWI2_SNF2"/>
    <property type="match status" value="1"/>
</dbReference>
<keyword evidence="1" id="KW-0378">Hydrolase</keyword>
<dbReference type="PROSITE" id="PS51194">
    <property type="entry name" value="HELICASE_CTER"/>
    <property type="match status" value="1"/>
</dbReference>
<evidence type="ECO:0000313" key="7">
    <source>
        <dbReference type="Proteomes" id="UP001644719"/>
    </source>
</evidence>
<evidence type="ECO:0000259" key="4">
    <source>
        <dbReference type="PROSITE" id="PS51192"/>
    </source>
</evidence>
<dbReference type="EMBL" id="JAAITS010000003">
    <property type="protein sequence ID" value="NSG84143.1"/>
    <property type="molecule type" value="Genomic_DNA"/>
</dbReference>
<keyword evidence="6" id="KW-0067">ATP-binding</keyword>
<dbReference type="Pfam" id="PF00271">
    <property type="entry name" value="Helicase_C"/>
    <property type="match status" value="1"/>
</dbReference>
<dbReference type="SUPFAM" id="SSF52540">
    <property type="entry name" value="P-loop containing nucleoside triphosphate hydrolases"/>
    <property type="match status" value="2"/>
</dbReference>
<keyword evidence="7" id="KW-1185">Reference proteome</keyword>
<dbReference type="InterPro" id="IPR049730">
    <property type="entry name" value="SNF2/RAD54-like_C"/>
</dbReference>
<dbReference type="PANTHER" id="PTHR10799">
    <property type="entry name" value="SNF2/RAD54 HELICASE FAMILY"/>
    <property type="match status" value="1"/>
</dbReference>
<keyword evidence="6" id="KW-0547">Nucleotide-binding</keyword>
<feature type="coiled-coil region" evidence="2">
    <location>
        <begin position="1145"/>
        <end position="1172"/>
    </location>
</feature>